<dbReference type="SUPFAM" id="SSF56672">
    <property type="entry name" value="DNA/RNA polymerases"/>
    <property type="match status" value="1"/>
</dbReference>
<dbReference type="SMART" id="SM00399">
    <property type="entry name" value="ZnF_C4"/>
    <property type="match status" value="1"/>
</dbReference>
<feature type="region of interest" description="Disordered" evidence="14">
    <location>
        <begin position="476"/>
        <end position="683"/>
    </location>
</feature>
<feature type="domain" description="Nuclear receptor" evidence="16">
    <location>
        <begin position="1010"/>
        <end position="1085"/>
    </location>
</feature>
<dbReference type="InterPro" id="IPR001628">
    <property type="entry name" value="Znf_hrmn_rcpt"/>
</dbReference>
<feature type="compositionally biased region" description="Polar residues" evidence="14">
    <location>
        <begin position="495"/>
        <end position="504"/>
    </location>
</feature>
<dbReference type="PROSITE" id="PS51843">
    <property type="entry name" value="NR_LBD"/>
    <property type="match status" value="1"/>
</dbReference>
<evidence type="ECO:0000256" key="3">
    <source>
        <dbReference type="ARBA" id="ARBA00010879"/>
    </source>
</evidence>
<dbReference type="EMBL" id="JAUCMX010000002">
    <property type="protein sequence ID" value="KAK3554520.1"/>
    <property type="molecule type" value="Genomic_DNA"/>
</dbReference>
<dbReference type="GO" id="GO:0043565">
    <property type="term" value="F:sequence-specific DNA binding"/>
    <property type="evidence" value="ECO:0007669"/>
    <property type="project" value="InterPro"/>
</dbReference>
<keyword evidence="9" id="KW-0805">Transcription regulation</keyword>
<feature type="compositionally biased region" description="Polar residues" evidence="14">
    <location>
        <begin position="580"/>
        <end position="596"/>
    </location>
</feature>
<evidence type="ECO:0000256" key="12">
    <source>
        <dbReference type="ARBA" id="ARBA00023170"/>
    </source>
</evidence>
<dbReference type="FunFam" id="3.30.50.10:FF:000029">
    <property type="entry name" value="mineralocorticoid receptor isoform X1"/>
    <property type="match status" value="1"/>
</dbReference>
<evidence type="ECO:0000256" key="14">
    <source>
        <dbReference type="SAM" id="MobiDB-lite"/>
    </source>
</evidence>
<comment type="similarity">
    <text evidence="2">Belongs to the nuclear hormone receptor family. NR3 subfamily.</text>
</comment>
<dbReference type="Proteomes" id="UP001274896">
    <property type="component" value="Unassembled WGS sequence"/>
</dbReference>
<dbReference type="SUPFAM" id="SSF48508">
    <property type="entry name" value="Nuclear receptor ligand-binding domain"/>
    <property type="match status" value="1"/>
</dbReference>
<evidence type="ECO:0000256" key="11">
    <source>
        <dbReference type="ARBA" id="ARBA00023163"/>
    </source>
</evidence>
<feature type="region of interest" description="Disordered" evidence="14">
    <location>
        <begin position="1273"/>
        <end position="1493"/>
    </location>
</feature>
<evidence type="ECO:0000256" key="2">
    <source>
        <dbReference type="ARBA" id="ARBA00005413"/>
    </source>
</evidence>
<keyword evidence="5" id="KW-0963">Cytoplasm</keyword>
<dbReference type="CDD" id="cd07172">
    <property type="entry name" value="NR_DBD_GR_PR"/>
    <property type="match status" value="1"/>
</dbReference>
<evidence type="ECO:0000256" key="5">
    <source>
        <dbReference type="ARBA" id="ARBA00022490"/>
    </source>
</evidence>
<dbReference type="EC" id="3.1.26.4" evidence="4"/>
<dbReference type="PRINTS" id="PR00047">
    <property type="entry name" value="STROIDFINGER"/>
</dbReference>
<sequence length="1597" mass="179520">MKEYFKELMNEENEGVKKSRRGELCGTESQTEEFKVEVGLHQGSALSPFLFAIVMDQLSEEVRQESPWTMMFADDIVICSESREQVEENLERWRFALERRGMKVSRSKTEYMCVNEREGSGTVRLQGEEVKKVQEFKYLGSTVQSNEECGKEVKKRVQAGWNGWRKVSGVLCDRKISARIKRKVYRTVVRPAMLYGLETVSLRKRQESELEVAELKMLRFSLGVTRLDRIRNEYIRGTAHVGRLGDKVREARLRWFGHVQRRESEYIGRRMLDMGLPGRRQRGRPKRRYMDVINEDMKLVGACVEDAEDRDRWREMNRCLSNDPGMESKRYQSIYEGTDRENRWAQMPGSIEQCCTTEEEGALMNSDVLMDIVNASNASSVPVPKCKESGGKKAEIPMTQLNPDQQHQQLSFPAYNTSIHGRKPEDSKELSKTVAESMGLYMNAAREAEFAFGQQGQPARCQDSPGKLFPLCGRGIEDNRSGTNRSPNMKAAPTSFPTMSQLPNGSLGECGVGTAPTPSTLSTVLSSPAKESSSIQQQSSPSGNNIVTSTTSPTYFGTSHPSLGSPANLGQVGSGLAPTQRANSSTCSPTESSTLGTPPLASPFNVMKSPISSPQSMGSVRTPLSCNTNMRSSVSSPTGSGGNLRPSGSSPPTVGSMAMSSPRNPSRTFSASSPPSSLGLVQNDIHSPNGQEHDFKGFKFPKVESLDGEIFNVGLDAMGMVKYIKNEPDTDYRSMCLGNSNGNVPPLPFPSHIKTEPNSEATCTNAHYGEPQQPMGLFPASETTYLSLRDNIDEYSLSGILGPPISSLNGNYEFGVFPNNDMPKGIKQETNDGSYYQENINVPTSAIVGVNSGGHSFHYQIGAQGTMSFSRHDMRDQTNSLLNLISPVTALMETWKTRPGLSQAPLSACGEGYPAPGCISDTMARYDQDTMWCLFLFFNHLLLANKQGEVLRPFCFPATNMSHSLGSVPRINSSLCQRLSFEKKETSSRLHLDEQKATKDAPLRHSSSTAKVCLVCGDEASGCHYGVVTCGSCKVFFKRAVEGQHNYLCAGRNDCIIDKIRRKNCPACRVRKCLQAGMNLGARKSKKLGKLKSVSEDSSLQNSEKELSSNMALVPHGASVAPFLSPSVCSVLELIEPEVVFAGYDNTQPDTTDHLLTSLNKLAGKQMVRVVKWAKVLPGFRTLPIEDQITLIQYSWMCLSSFSLSWRSYKHTNAQMLYFAPDLVFNEERMHQSAMYDLCVSMKQVSQEFVRLQLSYEEFLAMKVLLLLSTGKERKGKERKRGGEERKRGKERKGKERKGKGKERRRGEERKVKERRGKERKGKERKGKERKGKERKRGGEERRGEEERKGEERKGGEERRGEEGKERKEEGEERKEEGKKRGRKGKERKERKGKERKERKERKGREEERRGEEERKGKERKGKERKGEEREGKEERRRGEEERKGKERKGKERKGKGEERKGKERKGREEERRGGGSSRPSEHDSTVQATFRGLPKDGLKNQAAFEEMRVNYIKELRRSVGKATNNSGQTWQRFFQLTKLLDAMHDLVGNLLDFCFYTFRESQALKVEFPEMLVEIISDQIPKVESGLTHILYFHKK</sequence>
<dbReference type="InterPro" id="IPR050200">
    <property type="entry name" value="Nuclear_hormone_rcpt_NR3"/>
</dbReference>
<dbReference type="PROSITE" id="PS51030">
    <property type="entry name" value="NUCLEAR_REC_DBD_2"/>
    <property type="match status" value="1"/>
</dbReference>
<evidence type="ECO:0000256" key="8">
    <source>
        <dbReference type="ARBA" id="ARBA00022833"/>
    </source>
</evidence>
<keyword evidence="8" id="KW-0862">Zinc</keyword>
<feature type="compositionally biased region" description="Low complexity" evidence="14">
    <location>
        <begin position="665"/>
        <end position="677"/>
    </location>
</feature>
<feature type="domain" description="NR LBD" evidence="17">
    <location>
        <begin position="1120"/>
        <end position="1577"/>
    </location>
</feature>
<gene>
    <name evidence="18" type="ORF">QTP70_024426</name>
</gene>
<protein>
    <recommendedName>
        <fullName evidence="4">ribonuclease H</fullName>
        <ecNumber evidence="4">3.1.26.4</ecNumber>
    </recommendedName>
</protein>
<evidence type="ECO:0000313" key="19">
    <source>
        <dbReference type="Proteomes" id="UP001274896"/>
    </source>
</evidence>
<evidence type="ECO:0000256" key="9">
    <source>
        <dbReference type="ARBA" id="ARBA00023015"/>
    </source>
</evidence>
<dbReference type="GO" id="GO:0042562">
    <property type="term" value="F:hormone binding"/>
    <property type="evidence" value="ECO:0007669"/>
    <property type="project" value="UniProtKB-ARBA"/>
</dbReference>
<reference evidence="18" key="1">
    <citation type="submission" date="2023-06" db="EMBL/GenBank/DDBJ databases">
        <title>Male Hemibagrus guttatus genome.</title>
        <authorList>
            <person name="Bian C."/>
        </authorList>
    </citation>
    <scope>NUCLEOTIDE SEQUENCE</scope>
    <source>
        <strain evidence="18">Male_cb2023</strain>
        <tissue evidence="18">Muscle</tissue>
    </source>
</reference>
<dbReference type="InterPro" id="IPR013088">
    <property type="entry name" value="Znf_NHR/GATA"/>
</dbReference>
<name>A0AAE0RHK4_9TELE</name>
<comment type="similarity">
    <text evidence="3">Belongs to the beta type-B retroviral polymerase family. HERV class-II K(HML-2) pol subfamily.</text>
</comment>
<accession>A0AAE0RHK4</accession>
<evidence type="ECO:0000313" key="18">
    <source>
        <dbReference type="EMBL" id="KAK3554520.1"/>
    </source>
</evidence>
<dbReference type="PRINTS" id="PR00398">
    <property type="entry name" value="STRDHORMONER"/>
</dbReference>
<dbReference type="Gene3D" id="3.30.70.270">
    <property type="match status" value="1"/>
</dbReference>
<dbReference type="PANTHER" id="PTHR48092">
    <property type="entry name" value="KNIRPS-RELATED PROTEIN-RELATED"/>
    <property type="match status" value="1"/>
</dbReference>
<feature type="compositionally biased region" description="Basic and acidic residues" evidence="14">
    <location>
        <begin position="1273"/>
        <end position="1288"/>
    </location>
</feature>
<feature type="compositionally biased region" description="Low complexity" evidence="14">
    <location>
        <begin position="514"/>
        <end position="542"/>
    </location>
</feature>
<evidence type="ECO:0000256" key="13">
    <source>
        <dbReference type="ARBA" id="ARBA00023242"/>
    </source>
</evidence>
<keyword evidence="13" id="KW-0539">Nucleus</keyword>
<dbReference type="PROSITE" id="PS50878">
    <property type="entry name" value="RT_POL"/>
    <property type="match status" value="1"/>
</dbReference>
<dbReference type="GO" id="GO:0003700">
    <property type="term" value="F:DNA-binding transcription factor activity"/>
    <property type="evidence" value="ECO:0007669"/>
    <property type="project" value="InterPro"/>
</dbReference>
<feature type="compositionally biased region" description="Basic residues" evidence="14">
    <location>
        <begin position="1289"/>
        <end position="1304"/>
    </location>
</feature>
<evidence type="ECO:0000259" key="17">
    <source>
        <dbReference type="PROSITE" id="PS51843"/>
    </source>
</evidence>
<dbReference type="GO" id="GO:0033993">
    <property type="term" value="P:response to lipid"/>
    <property type="evidence" value="ECO:0007669"/>
    <property type="project" value="UniProtKB-ARBA"/>
</dbReference>
<dbReference type="Gene3D" id="1.10.565.10">
    <property type="entry name" value="Retinoid X Receptor"/>
    <property type="match status" value="2"/>
</dbReference>
<dbReference type="PROSITE" id="PS00031">
    <property type="entry name" value="NUCLEAR_REC_DBD_1"/>
    <property type="match status" value="1"/>
</dbReference>
<feature type="compositionally biased region" description="Polar residues" evidence="14">
    <location>
        <begin position="610"/>
        <end position="638"/>
    </location>
</feature>
<dbReference type="GO" id="GO:0005737">
    <property type="term" value="C:cytoplasm"/>
    <property type="evidence" value="ECO:0007669"/>
    <property type="project" value="UniProtKB-SubCell"/>
</dbReference>
<dbReference type="InterPro" id="IPR001723">
    <property type="entry name" value="Nuclear_hrmn_rcpt"/>
</dbReference>
<proteinExistence type="inferred from homology"/>
<dbReference type="Pfam" id="PF00078">
    <property type="entry name" value="RVT_1"/>
    <property type="match status" value="1"/>
</dbReference>
<dbReference type="SMART" id="SM00430">
    <property type="entry name" value="HOLI"/>
    <property type="match status" value="1"/>
</dbReference>
<evidence type="ECO:0000259" key="16">
    <source>
        <dbReference type="PROSITE" id="PS51030"/>
    </source>
</evidence>
<keyword evidence="19" id="KW-1185">Reference proteome</keyword>
<evidence type="ECO:0000259" key="15">
    <source>
        <dbReference type="PROSITE" id="PS50878"/>
    </source>
</evidence>
<comment type="caution">
    <text evidence="18">The sequence shown here is derived from an EMBL/GenBank/DDBJ whole genome shotgun (WGS) entry which is preliminary data.</text>
</comment>
<comment type="subcellular location">
    <subcellularLocation>
        <location evidence="1">Cytoplasm</location>
    </subcellularLocation>
</comment>
<dbReference type="InterPro" id="IPR000477">
    <property type="entry name" value="RT_dom"/>
</dbReference>
<evidence type="ECO:0000256" key="10">
    <source>
        <dbReference type="ARBA" id="ARBA00023125"/>
    </source>
</evidence>
<keyword evidence="10" id="KW-0238">DNA-binding</keyword>
<feature type="compositionally biased region" description="Basic and acidic residues" evidence="14">
    <location>
        <begin position="1337"/>
        <end position="1379"/>
    </location>
</feature>
<keyword evidence="7" id="KW-0863">Zinc-finger</keyword>
<evidence type="ECO:0000256" key="6">
    <source>
        <dbReference type="ARBA" id="ARBA00022723"/>
    </source>
</evidence>
<feature type="domain" description="Reverse transcriptase" evidence="15">
    <location>
        <begin position="1"/>
        <end position="143"/>
    </location>
</feature>
<feature type="compositionally biased region" description="Basic and acidic residues" evidence="14">
    <location>
        <begin position="1455"/>
        <end position="1485"/>
    </location>
</feature>
<dbReference type="GO" id="GO:0008270">
    <property type="term" value="F:zinc ion binding"/>
    <property type="evidence" value="ECO:0007669"/>
    <property type="project" value="UniProtKB-KW"/>
</dbReference>
<feature type="compositionally biased region" description="Polar residues" evidence="14">
    <location>
        <begin position="646"/>
        <end position="664"/>
    </location>
</feature>
<feature type="compositionally biased region" description="Polar residues" evidence="14">
    <location>
        <begin position="543"/>
        <end position="562"/>
    </location>
</feature>
<dbReference type="InterPro" id="IPR035500">
    <property type="entry name" value="NHR-like_dom_sf"/>
</dbReference>
<dbReference type="InterPro" id="IPR043502">
    <property type="entry name" value="DNA/RNA_pol_sf"/>
</dbReference>
<organism evidence="18 19">
    <name type="scientific">Hemibagrus guttatus</name>
    <dbReference type="NCBI Taxonomy" id="175788"/>
    <lineage>
        <taxon>Eukaryota</taxon>
        <taxon>Metazoa</taxon>
        <taxon>Chordata</taxon>
        <taxon>Craniata</taxon>
        <taxon>Vertebrata</taxon>
        <taxon>Euteleostomi</taxon>
        <taxon>Actinopterygii</taxon>
        <taxon>Neopterygii</taxon>
        <taxon>Teleostei</taxon>
        <taxon>Ostariophysi</taxon>
        <taxon>Siluriformes</taxon>
        <taxon>Bagridae</taxon>
        <taxon>Hemibagrus</taxon>
    </lineage>
</organism>
<dbReference type="Gene3D" id="3.30.50.10">
    <property type="entry name" value="Erythroid Transcription Factor GATA-1, subunit A"/>
    <property type="match status" value="1"/>
</dbReference>
<feature type="compositionally biased region" description="Basic and acidic residues" evidence="14">
    <location>
        <begin position="1387"/>
        <end position="1445"/>
    </location>
</feature>
<dbReference type="InterPro" id="IPR043128">
    <property type="entry name" value="Rev_trsase/Diguanyl_cyclase"/>
</dbReference>
<keyword evidence="6" id="KW-0479">Metal-binding</keyword>
<evidence type="ECO:0000256" key="7">
    <source>
        <dbReference type="ARBA" id="ARBA00022771"/>
    </source>
</evidence>
<evidence type="ECO:0000256" key="1">
    <source>
        <dbReference type="ARBA" id="ARBA00004496"/>
    </source>
</evidence>
<dbReference type="Pfam" id="PF00104">
    <property type="entry name" value="Hormone_recep"/>
    <property type="match status" value="1"/>
</dbReference>
<keyword evidence="11" id="KW-0804">Transcription</keyword>
<dbReference type="SUPFAM" id="SSF57716">
    <property type="entry name" value="Glucocorticoid receptor-like (DNA-binding domain)"/>
    <property type="match status" value="1"/>
</dbReference>
<keyword evidence="12" id="KW-0675">Receptor</keyword>
<evidence type="ECO:0000256" key="4">
    <source>
        <dbReference type="ARBA" id="ARBA00012180"/>
    </source>
</evidence>
<dbReference type="InterPro" id="IPR000536">
    <property type="entry name" value="Nucl_hrmn_rcpt_lig-bd"/>
</dbReference>
<dbReference type="Pfam" id="PF00105">
    <property type="entry name" value="zf-C4"/>
    <property type="match status" value="1"/>
</dbReference>
<feature type="compositionally biased region" description="Basic residues" evidence="14">
    <location>
        <begin position="1313"/>
        <end position="1336"/>
    </location>
</feature>
<dbReference type="GO" id="GO:0004523">
    <property type="term" value="F:RNA-DNA hybrid ribonuclease activity"/>
    <property type="evidence" value="ECO:0007669"/>
    <property type="project" value="UniProtKB-EC"/>
</dbReference>